<dbReference type="RefSeq" id="XP_024868063.1">
    <property type="nucleotide sequence ID" value="XM_025012295.1"/>
</dbReference>
<protein>
    <submittedName>
        <fullName evidence="3">Uncharacterized protein LOC112452193</fullName>
    </submittedName>
</protein>
<reference evidence="3" key="1">
    <citation type="submission" date="2025-08" db="UniProtKB">
        <authorList>
            <consortium name="RefSeq"/>
        </authorList>
    </citation>
    <scope>IDENTIFICATION</scope>
    <source>
        <tissue evidence="3">Whole body</tissue>
    </source>
</reference>
<keyword evidence="2" id="KW-1185">Reference proteome</keyword>
<evidence type="ECO:0000313" key="2">
    <source>
        <dbReference type="Proteomes" id="UP000504618"/>
    </source>
</evidence>
<dbReference type="GeneID" id="112452193"/>
<feature type="compositionally biased region" description="Basic and acidic residues" evidence="1">
    <location>
        <begin position="60"/>
        <end position="125"/>
    </location>
</feature>
<feature type="region of interest" description="Disordered" evidence="1">
    <location>
        <begin position="60"/>
        <end position="135"/>
    </location>
</feature>
<evidence type="ECO:0000313" key="3">
    <source>
        <dbReference type="RefSeq" id="XP_024868063.1"/>
    </source>
</evidence>
<proteinExistence type="predicted"/>
<feature type="compositionally biased region" description="Polar residues" evidence="1">
    <location>
        <begin position="126"/>
        <end position="135"/>
    </location>
</feature>
<name>A0A6J1PF42_9HYME</name>
<dbReference type="AlphaFoldDB" id="A0A6J1PF42"/>
<dbReference type="Proteomes" id="UP000504618">
    <property type="component" value="Unplaced"/>
</dbReference>
<accession>A0A6J1PF42</accession>
<evidence type="ECO:0000256" key="1">
    <source>
        <dbReference type="SAM" id="MobiDB-lite"/>
    </source>
</evidence>
<gene>
    <name evidence="3" type="primary">LOC112452193</name>
</gene>
<sequence length="135" mass="15257">MPSLARELHFIGLWSINGEVKTAKRTDLFSNPTIYLLSGHSVTASDNRYNYRFIRSRVDGRVGDRGVKRSRHQGEDRGIATENRKNSGSKENDEDAINEKETAAGPREITRKPRKAENGARDTRTRTNPRSLFGV</sequence>
<organism evidence="2 3">
    <name type="scientific">Temnothorax curvispinosus</name>
    <dbReference type="NCBI Taxonomy" id="300111"/>
    <lineage>
        <taxon>Eukaryota</taxon>
        <taxon>Metazoa</taxon>
        <taxon>Ecdysozoa</taxon>
        <taxon>Arthropoda</taxon>
        <taxon>Hexapoda</taxon>
        <taxon>Insecta</taxon>
        <taxon>Pterygota</taxon>
        <taxon>Neoptera</taxon>
        <taxon>Endopterygota</taxon>
        <taxon>Hymenoptera</taxon>
        <taxon>Apocrita</taxon>
        <taxon>Aculeata</taxon>
        <taxon>Formicoidea</taxon>
        <taxon>Formicidae</taxon>
        <taxon>Myrmicinae</taxon>
        <taxon>Temnothorax</taxon>
    </lineage>
</organism>